<keyword evidence="25" id="KW-0862">Zinc</keyword>
<evidence type="ECO:0000256" key="24">
    <source>
        <dbReference type="ARBA" id="ARBA00022812"/>
    </source>
</evidence>
<dbReference type="PROSITE" id="PS51056">
    <property type="entry name" value="ITAM_2"/>
    <property type="match status" value="1"/>
</dbReference>
<evidence type="ECO:0000256" key="10">
    <source>
        <dbReference type="ARBA" id="ARBA00015294"/>
    </source>
</evidence>
<keyword evidence="20" id="KW-0732">Signal</keyword>
<feature type="transmembrane region" description="Helical" evidence="37">
    <location>
        <begin position="487"/>
        <end position="514"/>
    </location>
</feature>
<evidence type="ECO:0000256" key="12">
    <source>
        <dbReference type="ARBA" id="ARBA00022506"/>
    </source>
</evidence>
<proteinExistence type="inferred from homology"/>
<evidence type="ECO:0000256" key="2">
    <source>
        <dbReference type="ARBA" id="ARBA00004181"/>
    </source>
</evidence>
<dbReference type="Pfam" id="PF20679">
    <property type="entry name" value="Hanta_Gn-B"/>
    <property type="match status" value="1"/>
</dbReference>
<dbReference type="GO" id="GO:0007165">
    <property type="term" value="P:signal transduction"/>
    <property type="evidence" value="ECO:0007669"/>
    <property type="project" value="InterPro"/>
</dbReference>
<dbReference type="GO" id="GO:0019031">
    <property type="term" value="C:viral envelope"/>
    <property type="evidence" value="ECO:0007669"/>
    <property type="project" value="UniProtKB-KW"/>
</dbReference>
<dbReference type="Pfam" id="PF10538">
    <property type="entry name" value="ITAM_Cys-rich"/>
    <property type="match status" value="1"/>
</dbReference>
<keyword evidence="11" id="KW-1113">Inhibition of host RLR pathway by virus</keyword>
<keyword evidence="12" id="KW-1168">Fusion of virus membrane with host membrane</keyword>
<evidence type="ECO:0000256" key="9">
    <source>
        <dbReference type="ARBA" id="ARBA00005839"/>
    </source>
</evidence>
<protein>
    <recommendedName>
        <fullName evidence="10">Envelopment polyprotein</fullName>
    </recommendedName>
    <alternativeName>
        <fullName evidence="36">M polyprotein</fullName>
    </alternativeName>
</protein>
<evidence type="ECO:0000256" key="6">
    <source>
        <dbReference type="ARBA" id="ARBA00004385"/>
    </source>
</evidence>
<dbReference type="GO" id="GO:0039654">
    <property type="term" value="P:fusion of virus membrane with host endosome membrane"/>
    <property type="evidence" value="ECO:0007669"/>
    <property type="project" value="UniProtKB-KW"/>
</dbReference>
<evidence type="ECO:0000256" key="32">
    <source>
        <dbReference type="ARBA" id="ARBA00023180"/>
    </source>
</evidence>
<evidence type="ECO:0000256" key="1">
    <source>
        <dbReference type="ARBA" id="ARBA00004153"/>
    </source>
</evidence>
<dbReference type="Pfam" id="PF01561">
    <property type="entry name" value="Hanta_Gc_N"/>
    <property type="match status" value="1"/>
</dbReference>
<dbReference type="Gene3D" id="1.10.8.1320">
    <property type="match status" value="1"/>
</dbReference>
<evidence type="ECO:0000256" key="5">
    <source>
        <dbReference type="ARBA" id="ARBA00004381"/>
    </source>
</evidence>
<dbReference type="GO" id="GO:0046718">
    <property type="term" value="P:symbiont entry into host cell"/>
    <property type="evidence" value="ECO:0007669"/>
    <property type="project" value="UniProtKB-KW"/>
</dbReference>
<dbReference type="EMBL" id="EU929073">
    <property type="protein sequence ID" value="ACI28506.1"/>
    <property type="molecule type" value="Viral_cRNA"/>
</dbReference>
<dbReference type="GO" id="GO:0044167">
    <property type="term" value="C:host cell endoplasmic reticulum membrane"/>
    <property type="evidence" value="ECO:0007669"/>
    <property type="project" value="UniProtKB-SubCell"/>
</dbReference>
<evidence type="ECO:0000256" key="11">
    <source>
        <dbReference type="ARBA" id="ARBA00022482"/>
    </source>
</evidence>
<keyword evidence="34" id="KW-0899">Viral immunoevasion</keyword>
<evidence type="ECO:0000256" key="8">
    <source>
        <dbReference type="ARBA" id="ARBA00004482"/>
    </source>
</evidence>
<keyword evidence="22" id="KW-0863">Zinc-finger</keyword>
<keyword evidence="28 37" id="KW-1133">Transmembrane helix</keyword>
<keyword evidence="14" id="KW-0945">Host-virus interaction</keyword>
<evidence type="ECO:0000256" key="37">
    <source>
        <dbReference type="SAM" id="Phobius"/>
    </source>
</evidence>
<reference evidence="39" key="1">
    <citation type="journal article" date="2008" name="Proc. Natl. Acad. Sci. U.S.A.">
        <title>Molecular phylogeny of a newfound hantavirus in the Japanese shrew mole (Urotrichus talpoides).</title>
        <authorList>
            <person name="Arai S."/>
            <person name="Ohdachi S.D."/>
            <person name="Asakawa M."/>
            <person name="Kang H.J."/>
            <person name="Mocz G."/>
            <person name="Arikawa J."/>
            <person name="Okabe N."/>
            <person name="Yanagihara R."/>
        </authorList>
    </citation>
    <scope>NUCLEOTIDE SEQUENCE</scope>
    <source>
        <strain evidence="39">H4</strain>
    </source>
</reference>
<evidence type="ECO:0000256" key="4">
    <source>
        <dbReference type="ARBA" id="ARBA00004252"/>
    </source>
</evidence>
<sequence>MKVECRQIIGLTILVCVAGINGRNVFELYLDCPHAVQFGETTLHGSITLPPIPIADAVALEVESSCSMDVHSSLRASTELTQITWAKKNEHTGAAAATSFEATSVQKSMKGLCILTHKVIEQAYKSRKSVICYDLICNQTACKPELHYMSPIHACNMMKSCIVGVGPFRVQIIFKRTYCTVGILIEGKCFRPDRSLINSIKPGLLESATLNIHCFLIAKTDEKLKLVEEIEKFKTTNGCTTNEQKFQGYYICLFGGSSEVFRLPNPDDSRSKHLFQSIYLSPHGEDHDNIGEEYGNVRIAGPIEIKIPHTESTANVKAIAFTGTPMYSSLSAYPKDVSPKYAFHPGLILNYNQSECSKKGLPIVWTGLIEMPGTYEPINKCNVFCVLSGPGASCEAFAEGGIFNISSPTCLVSKHTTFKTSDQQITFVCQRIDTDIIVYCNGYKKIILTKTLIIGQCIYTVTSIFSIFSSVAHSIAVELCVPGFHGWTTMILIITFCFGWLLIPIITWLILIILKFIASILHSQSEENRFKTLLRKIKEEYERTKGSMVCDICKVECETQMEYKAHGVSCPQNQCPYCFAACEPSESAFQAHYKACQVTHRFSDELRKTISMKPKNQGCYRTLNLFRYRSRCYIFTVWILLLTIESIFWAVSAEPEPLVPTWNDNAHGIGRITLNNDLELDFSLTSSSKYTYRRLLINPRDDNQRATIHLEIYPQVITAEVQNLGHWFDAQLNIKTIFHCYGECSKYSYPWQTASCKFEKDYQYESGWGCNPIDCPGVGTGCTACGLYLDKFRSVGTAYKIVSIRYTRRICVQFNEETNCKVLDSNDCFITRNFKICMVGTVSKFTQGDTLLFLGPMEGGGLILKQWCTTSCQYGDPGDIMKLYERGFQCPDYPGTFWKRCMFAHTPVCEYQGNTMSGYKKLMATIDSFQSFNTTDIHYTKNRLEWSDPDGLLRDHINVLVSREVEFTDLSDNPCRLNVQTINIEGSWGSGVGFTLKCVVSLTECPSFITSIKACDAAICYGAKSVTLSRGQNVVLVVGKGGHSGSKFRCCHDEVCSSDGLLASSPHLERVTAVDAILDNHIYDDGAPKCRFKCWFHKTGEWLWGLFQGNWMVVVVLIALLIISLICLSFLCPIRKLKRG</sequence>
<evidence type="ECO:0000256" key="19">
    <source>
        <dbReference type="ARBA" id="ARBA00022723"/>
    </source>
</evidence>
<dbReference type="GO" id="GO:0052170">
    <property type="term" value="P:symbiont-mediated suppression of host innate immune response"/>
    <property type="evidence" value="ECO:0007669"/>
    <property type="project" value="UniProtKB-KW"/>
</dbReference>
<keyword evidence="33" id="KW-1038">Host endoplasmic reticulum</keyword>
<evidence type="ECO:0000256" key="17">
    <source>
        <dbReference type="ARBA" id="ARBA00022647"/>
    </source>
</evidence>
<keyword evidence="27" id="KW-1043">Host membrane</keyword>
<dbReference type="GO" id="GO:0019062">
    <property type="term" value="P:virion attachment to host cell"/>
    <property type="evidence" value="ECO:0007669"/>
    <property type="project" value="UniProtKB-KW"/>
</dbReference>
<evidence type="ECO:0000256" key="30">
    <source>
        <dbReference type="ARBA" id="ARBA00023147"/>
    </source>
</evidence>
<comment type="subcellular location">
    <subcellularLocation>
        <location evidence="4">Host Golgi apparatus membrane</location>
        <topology evidence="4">Multi-pass membrane protein</topology>
    </subcellularLocation>
    <subcellularLocation>
        <location evidence="3">Host Golgi apparatus membrane</location>
        <topology evidence="3">Single-pass type I membrane protein</topology>
    </subcellularLocation>
    <subcellularLocation>
        <location evidence="7">Host cell surface</location>
    </subcellularLocation>
    <subcellularLocation>
        <location evidence="1">Host endoplasmic reticulum membrane</location>
        <topology evidence="1">Multi-pass membrane protein</topology>
    </subcellularLocation>
    <subcellularLocation>
        <location evidence="8">Host endoplasmic reticulum membrane</location>
        <topology evidence="8">Single-pass type I membrane protein</topology>
    </subcellularLocation>
    <subcellularLocation>
        <location evidence="2">Host mitochondrion</location>
    </subcellularLocation>
    <subcellularLocation>
        <location evidence="6">Virion membrane</location>
        <topology evidence="6">Multi-pass membrane protein</topology>
    </subcellularLocation>
    <subcellularLocation>
        <location evidence="5">Virion membrane</location>
        <topology evidence="5">Single-pass membrane protein</topology>
    </subcellularLocation>
</comment>
<keyword evidence="15" id="KW-1162">Viral penetration into host cytoplasm</keyword>
<evidence type="ECO:0000256" key="29">
    <source>
        <dbReference type="ARBA" id="ARBA00023136"/>
    </source>
</evidence>
<evidence type="ECO:0000256" key="3">
    <source>
        <dbReference type="ARBA" id="ARBA00004244"/>
    </source>
</evidence>
<dbReference type="GO" id="GO:0044228">
    <property type="term" value="C:host cell surface"/>
    <property type="evidence" value="ECO:0007669"/>
    <property type="project" value="UniProtKB-SubCell"/>
</dbReference>
<keyword evidence="32" id="KW-0325">Glycoprotein</keyword>
<feature type="transmembrane region" description="Helical" evidence="37">
    <location>
        <begin position="1111"/>
        <end position="1134"/>
    </location>
</feature>
<evidence type="ECO:0000256" key="26">
    <source>
        <dbReference type="ARBA" id="ARBA00022844"/>
    </source>
</evidence>
<dbReference type="InterPro" id="IPR002534">
    <property type="entry name" value="Hanta_Gn-H"/>
</dbReference>
<keyword evidence="29 37" id="KW-0472">Membrane</keyword>
<dbReference type="GO" id="GO:0008270">
    <property type="term" value="F:zinc ion binding"/>
    <property type="evidence" value="ECO:0007669"/>
    <property type="project" value="UniProtKB-KW"/>
</dbReference>
<feature type="transmembrane region" description="Helical" evidence="37">
    <location>
        <begin position="452"/>
        <end position="475"/>
    </location>
</feature>
<evidence type="ECO:0000256" key="14">
    <source>
        <dbReference type="ARBA" id="ARBA00022581"/>
    </source>
</evidence>
<evidence type="ECO:0000256" key="22">
    <source>
        <dbReference type="ARBA" id="ARBA00022771"/>
    </source>
</evidence>
<comment type="similarity">
    <text evidence="9">Belongs to the hantavirus envelope glycoprotein family.</text>
</comment>
<evidence type="ECO:0000256" key="7">
    <source>
        <dbReference type="ARBA" id="ARBA00004426"/>
    </source>
</evidence>
<evidence type="ECO:0000256" key="25">
    <source>
        <dbReference type="ARBA" id="ARBA00022833"/>
    </source>
</evidence>
<dbReference type="Pfam" id="PF01567">
    <property type="entry name" value="Hanta_Gn-H"/>
    <property type="match status" value="1"/>
</dbReference>
<evidence type="ECO:0000256" key="31">
    <source>
        <dbReference type="ARBA" id="ARBA00023157"/>
    </source>
</evidence>
<keyword evidence="31" id="KW-1015">Disulfide bond</keyword>
<evidence type="ECO:0000256" key="36">
    <source>
        <dbReference type="ARBA" id="ARBA00031199"/>
    </source>
</evidence>
<evidence type="ECO:0000256" key="13">
    <source>
        <dbReference type="ARBA" id="ARBA00022510"/>
    </source>
</evidence>
<evidence type="ECO:0000256" key="23">
    <source>
        <dbReference type="ARBA" id="ARBA00022804"/>
    </source>
</evidence>
<evidence type="ECO:0000256" key="34">
    <source>
        <dbReference type="ARBA" id="ARBA00023280"/>
    </source>
</evidence>
<evidence type="ECO:0000256" key="35">
    <source>
        <dbReference type="ARBA" id="ARBA00023296"/>
    </source>
</evidence>
<keyword evidence="24" id="KW-1040">Host Golgi apparatus</keyword>
<dbReference type="InterPro" id="IPR048791">
    <property type="entry name" value="Gc_C_bunya"/>
</dbReference>
<keyword evidence="19" id="KW-0479">Metal-binding</keyword>
<keyword evidence="16" id="KW-1090">Inhibition of host innate immune response by virus</keyword>
<dbReference type="GO" id="GO:0044178">
    <property type="term" value="C:host cell Golgi membrane"/>
    <property type="evidence" value="ECO:0007669"/>
    <property type="project" value="UniProtKB-SubCell"/>
</dbReference>
<feature type="transmembrane region" description="Helical" evidence="37">
    <location>
        <begin position="632"/>
        <end position="651"/>
    </location>
</feature>
<keyword evidence="30" id="KW-1045">Host mitochondrion</keyword>
<evidence type="ECO:0000256" key="28">
    <source>
        <dbReference type="ARBA" id="ARBA00022989"/>
    </source>
</evidence>
<dbReference type="InterPro" id="IPR002532">
    <property type="entry name" value="Hanta_Gc_N"/>
</dbReference>
<keyword evidence="26" id="KW-0946">Virion</keyword>
<evidence type="ECO:0000256" key="20">
    <source>
        <dbReference type="ARBA" id="ARBA00022729"/>
    </source>
</evidence>
<dbReference type="InterPro" id="IPR048790">
    <property type="entry name" value="Gn-B_hanta"/>
</dbReference>
<dbReference type="GO" id="GO:0033650">
    <property type="term" value="C:host cell mitochondrion"/>
    <property type="evidence" value="ECO:0007669"/>
    <property type="project" value="UniProtKB-SubCell"/>
</dbReference>
<organism evidence="39">
    <name type="scientific">Asama virus</name>
    <dbReference type="NCBI Taxonomy" id="564878"/>
    <lineage>
        <taxon>Viruses</taxon>
        <taxon>Riboviria</taxon>
        <taxon>Orthornavirae</taxon>
        <taxon>Negarnaviricota</taxon>
        <taxon>Polyploviricotina</taxon>
        <taxon>Bunyaviricetes</taxon>
        <taxon>Elliovirales</taxon>
        <taxon>Hantaviridae</taxon>
        <taxon>Mammantavirinae</taxon>
        <taxon>Orthohantavirus</taxon>
        <taxon>Orthohantavirus asamaense</taxon>
    </lineage>
</organism>
<dbReference type="Pfam" id="PF20682">
    <property type="entry name" value="Hanta_Gc_C"/>
    <property type="match status" value="1"/>
</dbReference>
<dbReference type="GO" id="GO:0055036">
    <property type="term" value="C:virion membrane"/>
    <property type="evidence" value="ECO:0007669"/>
    <property type="project" value="UniProtKB-SubCell"/>
</dbReference>
<evidence type="ECO:0000256" key="33">
    <source>
        <dbReference type="ARBA" id="ARBA00023184"/>
    </source>
</evidence>
<keyword evidence="35" id="KW-1160">Virus entry into host cell</keyword>
<dbReference type="InterPro" id="IPR012316">
    <property type="entry name" value="ITAM_motif_hantavir-typ"/>
</dbReference>
<evidence type="ECO:0000313" key="39">
    <source>
        <dbReference type="EMBL" id="ACI28506.1"/>
    </source>
</evidence>
<evidence type="ECO:0000256" key="16">
    <source>
        <dbReference type="ARBA" id="ARBA00022632"/>
    </source>
</evidence>
<keyword evidence="18 37" id="KW-0812">Transmembrane</keyword>
<keyword evidence="39" id="KW-0261">Viral envelope protein</keyword>
<feature type="domain" description="ITAM" evidence="38">
    <location>
        <begin position="616"/>
        <end position="639"/>
    </location>
</feature>
<keyword evidence="17" id="KW-1110">Inhibition of host TRAFs by virus</keyword>
<dbReference type="GO" id="GO:0039527">
    <property type="term" value="P:symbiont-mediated suppression of host TRAF-mediated signal transduction"/>
    <property type="evidence" value="ECO:0007669"/>
    <property type="project" value="UniProtKB-KW"/>
</dbReference>
<evidence type="ECO:0000256" key="18">
    <source>
        <dbReference type="ARBA" id="ARBA00022692"/>
    </source>
</evidence>
<keyword evidence="13" id="KW-1170">Fusion of virus membrane with host endosomal membrane</keyword>
<accession>B6DDK4</accession>
<keyword evidence="23" id="KW-1161">Viral attachment to host cell</keyword>
<evidence type="ECO:0000256" key="15">
    <source>
        <dbReference type="ARBA" id="ARBA00022595"/>
    </source>
</evidence>
<evidence type="ECO:0000256" key="27">
    <source>
        <dbReference type="ARBA" id="ARBA00022870"/>
    </source>
</evidence>
<evidence type="ECO:0000259" key="38">
    <source>
        <dbReference type="PROSITE" id="PS51056"/>
    </source>
</evidence>
<name>B6DDK4_9VIRU</name>
<evidence type="ECO:0000256" key="21">
    <source>
        <dbReference type="ARBA" id="ARBA00022737"/>
    </source>
</evidence>
<keyword evidence="21" id="KW-0677">Repeat</keyword>